<evidence type="ECO:0000313" key="2">
    <source>
        <dbReference type="EMBL" id="QBF46087.1"/>
    </source>
</evidence>
<evidence type="ECO:0000259" key="1">
    <source>
        <dbReference type="PROSITE" id="PS51340"/>
    </source>
</evidence>
<reference evidence="2 3" key="1">
    <citation type="submission" date="2019-02" db="EMBL/GenBank/DDBJ databases">
        <title>Genomic data mining of an Antarctic deep-sea actinobacterium, Janibacterlimosus P3-3-X1.</title>
        <authorList>
            <person name="Liao L."/>
            <person name="Chen B."/>
        </authorList>
    </citation>
    <scope>NUCLEOTIDE SEQUENCE [LARGE SCALE GENOMIC DNA]</scope>
    <source>
        <strain evidence="2 3">P3-3-X1</strain>
    </source>
</reference>
<dbReference type="InterPro" id="IPR005303">
    <property type="entry name" value="MOCOS_middle"/>
</dbReference>
<dbReference type="GO" id="GO:0003824">
    <property type="term" value="F:catalytic activity"/>
    <property type="evidence" value="ECO:0007669"/>
    <property type="project" value="InterPro"/>
</dbReference>
<protein>
    <submittedName>
        <fullName evidence="2">MOSC domain-containing protein</fullName>
    </submittedName>
</protein>
<keyword evidence="3" id="KW-1185">Reference proteome</keyword>
<sequence length="300" mass="32076">MRSRSRQMRTTSCSGAVISLMPAAYVRPGRADHRRPRSTDWLTDRMHVTRIGLTPLKGARHATLERVALGPSGPEGDRVFCLVEADRPHVLRTVDNPRMLLVDAAWDGSTLTVGAPGQGVVSEVPGATGEELVCDYWGRDARLEIMTSRHAQLLGRHLGREVRLARTSRRGEVVYGAPVSIVTTGALASLSEQESARFRATVTIDAERDPDPGTVLAVGGAVVRVRAAIPRCRVIDLDPTTGRLDRTHLATLAGRPRPVGLLPFGVDADVLVPGTVLTGDRVAVTGGGWSEGQLASVVPS</sequence>
<dbReference type="EMBL" id="CP036164">
    <property type="protein sequence ID" value="QBF46087.1"/>
    <property type="molecule type" value="Genomic_DNA"/>
</dbReference>
<feature type="domain" description="MOSC" evidence="1">
    <location>
        <begin position="151"/>
        <end position="285"/>
    </location>
</feature>
<dbReference type="InterPro" id="IPR005302">
    <property type="entry name" value="MoCF_Sase_C"/>
</dbReference>
<dbReference type="OrthoDB" id="9793178at2"/>
<dbReference type="PROSITE" id="PS51340">
    <property type="entry name" value="MOSC"/>
    <property type="match status" value="1"/>
</dbReference>
<organism evidence="2 3">
    <name type="scientific">Janibacter limosus</name>
    <dbReference type="NCBI Taxonomy" id="53458"/>
    <lineage>
        <taxon>Bacteria</taxon>
        <taxon>Bacillati</taxon>
        <taxon>Actinomycetota</taxon>
        <taxon>Actinomycetes</taxon>
        <taxon>Micrococcales</taxon>
        <taxon>Intrasporangiaceae</taxon>
        <taxon>Janibacter</taxon>
    </lineage>
</organism>
<dbReference type="Pfam" id="PF03473">
    <property type="entry name" value="MOSC"/>
    <property type="match status" value="1"/>
</dbReference>
<gene>
    <name evidence="2" type="ORF">EXU32_07350</name>
</gene>
<dbReference type="Proteomes" id="UP000290408">
    <property type="component" value="Chromosome"/>
</dbReference>
<dbReference type="KEGG" id="jli:EXU32_07350"/>
<evidence type="ECO:0000313" key="3">
    <source>
        <dbReference type="Proteomes" id="UP000290408"/>
    </source>
</evidence>
<dbReference type="Pfam" id="PF03476">
    <property type="entry name" value="MOSC_N"/>
    <property type="match status" value="1"/>
</dbReference>
<name>A0A4P6MW73_9MICO</name>
<proteinExistence type="predicted"/>
<dbReference type="GO" id="GO:0030151">
    <property type="term" value="F:molybdenum ion binding"/>
    <property type="evidence" value="ECO:0007669"/>
    <property type="project" value="InterPro"/>
</dbReference>
<accession>A0A4P6MW73</accession>
<dbReference type="GO" id="GO:0030170">
    <property type="term" value="F:pyridoxal phosphate binding"/>
    <property type="evidence" value="ECO:0007669"/>
    <property type="project" value="InterPro"/>
</dbReference>
<dbReference type="AlphaFoldDB" id="A0A4P6MW73"/>
<dbReference type="SUPFAM" id="SSF50800">
    <property type="entry name" value="PK beta-barrel domain-like"/>
    <property type="match status" value="1"/>
</dbReference>
<dbReference type="InterPro" id="IPR011037">
    <property type="entry name" value="Pyrv_Knase-like_insert_dom_sf"/>
</dbReference>